<feature type="transmembrane region" description="Helical" evidence="6">
    <location>
        <begin position="171"/>
        <end position="192"/>
    </location>
</feature>
<dbReference type="PANTHER" id="PTHR12677">
    <property type="entry name" value="GOLGI APPARATUS MEMBRANE PROTEIN TVP38-RELATED"/>
    <property type="match status" value="1"/>
</dbReference>
<dbReference type="PANTHER" id="PTHR12677:SF59">
    <property type="entry name" value="GOLGI APPARATUS MEMBRANE PROTEIN TVP38-RELATED"/>
    <property type="match status" value="1"/>
</dbReference>
<proteinExistence type="predicted"/>
<evidence type="ECO:0008006" key="9">
    <source>
        <dbReference type="Google" id="ProtNLM"/>
    </source>
</evidence>
<evidence type="ECO:0000256" key="5">
    <source>
        <dbReference type="ARBA" id="ARBA00023136"/>
    </source>
</evidence>
<accession>A0AAD3DMQ6</accession>
<dbReference type="Proteomes" id="UP001054857">
    <property type="component" value="Unassembled WGS sequence"/>
</dbReference>
<reference evidence="7 8" key="1">
    <citation type="journal article" date="2021" name="Sci. Rep.">
        <title>Genome sequencing of the multicellular alga Astrephomene provides insights into convergent evolution of germ-soma differentiation.</title>
        <authorList>
            <person name="Yamashita S."/>
            <person name="Yamamoto K."/>
            <person name="Matsuzaki R."/>
            <person name="Suzuki S."/>
            <person name="Yamaguchi H."/>
            <person name="Hirooka S."/>
            <person name="Minakuchi Y."/>
            <person name="Miyagishima S."/>
            <person name="Kawachi M."/>
            <person name="Toyoda A."/>
            <person name="Nozaki H."/>
        </authorList>
    </citation>
    <scope>NUCLEOTIDE SEQUENCE [LARGE SCALE GENOMIC DNA]</scope>
    <source>
        <strain evidence="7 8">NIES-4017</strain>
    </source>
</reference>
<evidence type="ECO:0000256" key="1">
    <source>
        <dbReference type="ARBA" id="ARBA00004651"/>
    </source>
</evidence>
<comment type="caution">
    <text evidence="7">The sequence shown here is derived from an EMBL/GenBank/DDBJ whole genome shotgun (WGS) entry which is preliminary data.</text>
</comment>
<dbReference type="AlphaFoldDB" id="A0AAD3DMQ6"/>
<evidence type="ECO:0000256" key="6">
    <source>
        <dbReference type="SAM" id="Phobius"/>
    </source>
</evidence>
<dbReference type="EMBL" id="BMAR01000008">
    <property type="protein sequence ID" value="GFR44730.1"/>
    <property type="molecule type" value="Genomic_DNA"/>
</dbReference>
<keyword evidence="8" id="KW-1185">Reference proteome</keyword>
<keyword evidence="3 6" id="KW-0812">Transmembrane</keyword>
<keyword evidence="4 6" id="KW-1133">Transmembrane helix</keyword>
<evidence type="ECO:0000313" key="7">
    <source>
        <dbReference type="EMBL" id="GFR44730.1"/>
    </source>
</evidence>
<dbReference type="GO" id="GO:0005886">
    <property type="term" value="C:plasma membrane"/>
    <property type="evidence" value="ECO:0007669"/>
    <property type="project" value="UniProtKB-SubCell"/>
</dbReference>
<sequence>MRASLHINAPRQPLHLRSLWEYRCHLSWPKRQSLNYYSQNCCKATLRAGKVRQACSSWRAKAHVIDRGSQTAALALASNLLNANLIASSSCTAALAVGSPLLLLLLVWPGSAEAMSLSGVADAAVGAVASSGWLGPLVFVLLYVAATVLLFPASVLTLAAGALFGPLAGTALVSLASTLGATCAFLVSRYLARPWVERK</sequence>
<name>A0AAD3DMQ6_9CHLO</name>
<comment type="subcellular location">
    <subcellularLocation>
        <location evidence="1">Cell membrane</location>
        <topology evidence="1">Multi-pass membrane protein</topology>
    </subcellularLocation>
</comment>
<feature type="non-terminal residue" evidence="7">
    <location>
        <position position="1"/>
    </location>
</feature>
<organism evidence="7 8">
    <name type="scientific">Astrephomene gubernaculifera</name>
    <dbReference type="NCBI Taxonomy" id="47775"/>
    <lineage>
        <taxon>Eukaryota</taxon>
        <taxon>Viridiplantae</taxon>
        <taxon>Chlorophyta</taxon>
        <taxon>core chlorophytes</taxon>
        <taxon>Chlorophyceae</taxon>
        <taxon>CS clade</taxon>
        <taxon>Chlamydomonadales</taxon>
        <taxon>Astrephomenaceae</taxon>
        <taxon>Astrephomene</taxon>
    </lineage>
</organism>
<gene>
    <name evidence="7" type="ORF">Agub_g6056</name>
</gene>
<evidence type="ECO:0000256" key="4">
    <source>
        <dbReference type="ARBA" id="ARBA00022989"/>
    </source>
</evidence>
<dbReference type="InterPro" id="IPR015414">
    <property type="entry name" value="TMEM64"/>
</dbReference>
<keyword evidence="2" id="KW-1003">Cell membrane</keyword>
<keyword evidence="5 6" id="KW-0472">Membrane</keyword>
<evidence type="ECO:0000313" key="8">
    <source>
        <dbReference type="Proteomes" id="UP001054857"/>
    </source>
</evidence>
<evidence type="ECO:0000256" key="3">
    <source>
        <dbReference type="ARBA" id="ARBA00022692"/>
    </source>
</evidence>
<protein>
    <recommendedName>
        <fullName evidence="9">TVP38/TMEM64 family membrane protein</fullName>
    </recommendedName>
</protein>
<evidence type="ECO:0000256" key="2">
    <source>
        <dbReference type="ARBA" id="ARBA00022475"/>
    </source>
</evidence>
<feature type="transmembrane region" description="Helical" evidence="6">
    <location>
        <begin position="85"/>
        <end position="108"/>
    </location>
</feature>